<feature type="region of interest" description="Disordered" evidence="9">
    <location>
        <begin position="341"/>
        <end position="368"/>
    </location>
</feature>
<evidence type="ECO:0000256" key="4">
    <source>
        <dbReference type="ARBA" id="ARBA00018873"/>
    </source>
</evidence>
<feature type="compositionally biased region" description="Polar residues" evidence="9">
    <location>
        <begin position="169"/>
        <end position="182"/>
    </location>
</feature>
<sequence length="523" mass="59670">MRSITNFCLANLAFANLCVGVFCIYQNLSTYLIASWVFGDFMCKMYHFINSLSYTASILILVVICIERYLAIIHPIRSRQILTINRLRASIVAVWIVSAIYCSPRLYYITTITIPRRDGEIETLCIPKRTLYDSATFDVINFLLMFLVPLLVISVLYTMIGITLWKSSQNQMPAPSSASISDSVGGETGSQIFPNGNAAERTKGLNSRERNPFVILSRISRRKDPDRREAGTRTAPTSCLFSCLRPKRRKATEWVLYADPSTKTSNTSRPSLILTDAQEVDHVLLDADNDSIVHSLDPTPNPIPTISVSVDTKHVRGSSSFIEEKERSRLTLSEIRNKRRLKLRKKDKREEMSSKSRPNKEESPDSGVFFRNRQNRVCEQKSRDAFRFGNKETGFCQNNRKYRVEGDPTSHRETENSILRLNANSKEMSVCSEDIPLENYRRVENIPALRRTGAMKANRIGVQALKSRRRVIRMLIVIVSFRDLLCCRLRHKMDKQHRRIRNEMFASGTTSATTTSILISQSS</sequence>
<dbReference type="PROSITE" id="PS50262">
    <property type="entry name" value="G_PROTEIN_RECEP_F1_2"/>
    <property type="match status" value="1"/>
</dbReference>
<feature type="transmembrane region" description="Helical" evidence="10">
    <location>
        <begin position="87"/>
        <end position="108"/>
    </location>
</feature>
<keyword evidence="5 10" id="KW-0812">Transmembrane</keyword>
<keyword evidence="6 10" id="KW-1133">Transmembrane helix</keyword>
<dbReference type="EMBL" id="CAJVCH010018948">
    <property type="protein sequence ID" value="CAG7686783.1"/>
    <property type="molecule type" value="Genomic_DNA"/>
</dbReference>
<feature type="transmembrane region" description="Helical" evidence="10">
    <location>
        <begin position="139"/>
        <end position="165"/>
    </location>
</feature>
<evidence type="ECO:0000313" key="13">
    <source>
        <dbReference type="Proteomes" id="UP000708208"/>
    </source>
</evidence>
<dbReference type="GO" id="GO:0016020">
    <property type="term" value="C:membrane"/>
    <property type="evidence" value="ECO:0007669"/>
    <property type="project" value="UniProtKB-SubCell"/>
</dbReference>
<evidence type="ECO:0000313" key="12">
    <source>
        <dbReference type="EMBL" id="CAG7686783.1"/>
    </source>
</evidence>
<feature type="region of interest" description="Disordered" evidence="9">
    <location>
        <begin position="169"/>
        <end position="204"/>
    </location>
</feature>
<dbReference type="GO" id="GO:0004997">
    <property type="term" value="F:thyrotropin-releasing hormone receptor activity"/>
    <property type="evidence" value="ECO:0007669"/>
    <property type="project" value="InterPro"/>
</dbReference>
<feature type="domain" description="G-protein coupled receptors family 1 profile" evidence="11">
    <location>
        <begin position="1"/>
        <end position="171"/>
    </location>
</feature>
<name>A0A8J2J536_9HEXA</name>
<organism evidence="12 13">
    <name type="scientific">Allacma fusca</name>
    <dbReference type="NCBI Taxonomy" id="39272"/>
    <lineage>
        <taxon>Eukaryota</taxon>
        <taxon>Metazoa</taxon>
        <taxon>Ecdysozoa</taxon>
        <taxon>Arthropoda</taxon>
        <taxon>Hexapoda</taxon>
        <taxon>Collembola</taxon>
        <taxon>Symphypleona</taxon>
        <taxon>Sminthuridae</taxon>
        <taxon>Allacma</taxon>
    </lineage>
</organism>
<protein>
    <recommendedName>
        <fullName evidence="4">Thyrotropin-releasing hormone receptor</fullName>
    </recommendedName>
    <alternativeName>
        <fullName evidence="8">Thyroliberin receptor</fullName>
    </alternativeName>
</protein>
<dbReference type="InterPro" id="IPR017452">
    <property type="entry name" value="GPCR_Rhodpsn_7TM"/>
</dbReference>
<reference evidence="12" key="1">
    <citation type="submission" date="2021-06" db="EMBL/GenBank/DDBJ databases">
        <authorList>
            <person name="Hodson N. C."/>
            <person name="Mongue J. A."/>
            <person name="Jaron S. K."/>
        </authorList>
    </citation>
    <scope>NUCLEOTIDE SEQUENCE</scope>
</reference>
<evidence type="ECO:0000256" key="10">
    <source>
        <dbReference type="SAM" id="Phobius"/>
    </source>
</evidence>
<dbReference type="PANTHER" id="PTHR46061:SF3">
    <property type="entry name" value="THYROTROPIN-RELEASING HORMONE RECEPTOR"/>
    <property type="match status" value="1"/>
</dbReference>
<dbReference type="InterPro" id="IPR000276">
    <property type="entry name" value="GPCR_Rhodpsn"/>
</dbReference>
<evidence type="ECO:0000256" key="8">
    <source>
        <dbReference type="ARBA" id="ARBA00032251"/>
    </source>
</evidence>
<feature type="compositionally biased region" description="Basic and acidic residues" evidence="9">
    <location>
        <begin position="348"/>
        <end position="363"/>
    </location>
</feature>
<dbReference type="PANTHER" id="PTHR46061">
    <property type="entry name" value="THYROTROPIN-RELEASING HORMONE RECEPTOR"/>
    <property type="match status" value="1"/>
</dbReference>
<comment type="subcellular location">
    <subcellularLocation>
        <location evidence="2">Membrane</location>
    </subcellularLocation>
</comment>
<proteinExistence type="inferred from homology"/>
<dbReference type="SUPFAM" id="SSF81321">
    <property type="entry name" value="Family A G protein-coupled receptor-like"/>
    <property type="match status" value="1"/>
</dbReference>
<dbReference type="Pfam" id="PF00001">
    <property type="entry name" value="7tm_1"/>
    <property type="match status" value="1"/>
</dbReference>
<dbReference type="Proteomes" id="UP000708208">
    <property type="component" value="Unassembled WGS sequence"/>
</dbReference>
<dbReference type="OrthoDB" id="5964776at2759"/>
<evidence type="ECO:0000256" key="5">
    <source>
        <dbReference type="ARBA" id="ARBA00022692"/>
    </source>
</evidence>
<gene>
    <name evidence="12" type="ORF">AFUS01_LOCUS3179</name>
</gene>
<comment type="similarity">
    <text evidence="3">Belongs to the G-protein coupled receptor 1 family.</text>
</comment>
<dbReference type="PROSITE" id="PS00237">
    <property type="entry name" value="G_PROTEIN_RECEP_F1_1"/>
    <property type="match status" value="1"/>
</dbReference>
<evidence type="ECO:0000256" key="1">
    <source>
        <dbReference type="ARBA" id="ARBA00004100"/>
    </source>
</evidence>
<evidence type="ECO:0000256" key="2">
    <source>
        <dbReference type="ARBA" id="ARBA00004370"/>
    </source>
</evidence>
<evidence type="ECO:0000256" key="3">
    <source>
        <dbReference type="ARBA" id="ARBA00010663"/>
    </source>
</evidence>
<evidence type="ECO:0000256" key="9">
    <source>
        <dbReference type="SAM" id="MobiDB-lite"/>
    </source>
</evidence>
<evidence type="ECO:0000256" key="7">
    <source>
        <dbReference type="ARBA" id="ARBA00023136"/>
    </source>
</evidence>
<dbReference type="InterPro" id="IPR002120">
    <property type="entry name" value="TRH_rcpt_1"/>
</dbReference>
<evidence type="ECO:0000256" key="6">
    <source>
        <dbReference type="ARBA" id="ARBA00022989"/>
    </source>
</evidence>
<evidence type="ECO:0000259" key="11">
    <source>
        <dbReference type="PROSITE" id="PS50262"/>
    </source>
</evidence>
<keyword evidence="7 10" id="KW-0472">Membrane</keyword>
<feature type="transmembrane region" description="Helical" evidence="10">
    <location>
        <begin position="48"/>
        <end position="66"/>
    </location>
</feature>
<keyword evidence="13" id="KW-1185">Reference proteome</keyword>
<feature type="transmembrane region" description="Helical" evidence="10">
    <location>
        <begin position="7"/>
        <end position="28"/>
    </location>
</feature>
<comment type="function">
    <text evidence="1">Receptor for thyrotropin-releasing hormone (TRH). Upon ligand binding, this G-protein-coupled receptor triggers activation of the phosphatidylinositol (IP3)-calcium-protein kinase C (PKC) pathway.</text>
</comment>
<comment type="caution">
    <text evidence="12">The sequence shown here is derived from an EMBL/GenBank/DDBJ whole genome shotgun (WGS) entry which is preliminary data.</text>
</comment>
<dbReference type="AlphaFoldDB" id="A0A8J2J536"/>
<accession>A0A8J2J536</accession>